<comment type="domain">
    <text evidence="5">Contains a C-terminal catalytic domain, and an N-terminal region which modulates catalytic activity.</text>
</comment>
<dbReference type="PIRSF" id="PIRSF000876">
    <property type="entry name" value="RR_chemtxs_CheB"/>
    <property type="match status" value="1"/>
</dbReference>
<comment type="function">
    <text evidence="5">Involved in chemotaxis. Part of a chemotaxis signal transduction system that modulates chemotaxis in response to various stimuli. Catalyzes the demethylation of specific methylglutamate residues introduced into the chemoreceptors (methyl-accepting chemotaxis proteins or MCP) by CheR. Also mediates the irreversible deamidation of specific glutamine residues to glutamic acid.</text>
</comment>
<dbReference type="Gene3D" id="3.40.50.2300">
    <property type="match status" value="1"/>
</dbReference>
<keyword evidence="3 5" id="KW-0378">Hydrolase</keyword>
<keyword evidence="5 7" id="KW-0597">Phosphoprotein</keyword>
<dbReference type="EC" id="3.5.1.44" evidence="5"/>
<dbReference type="Pfam" id="PF00072">
    <property type="entry name" value="Response_reg"/>
    <property type="match status" value="1"/>
</dbReference>
<dbReference type="RefSeq" id="WP_145751841.1">
    <property type="nucleotide sequence ID" value="NZ_VITN01000015.1"/>
</dbReference>
<evidence type="ECO:0000256" key="3">
    <source>
        <dbReference type="ARBA" id="ARBA00022801"/>
    </source>
</evidence>
<evidence type="ECO:0000259" key="8">
    <source>
        <dbReference type="PROSITE" id="PS50110"/>
    </source>
</evidence>
<comment type="subcellular location">
    <subcellularLocation>
        <location evidence="5">Cytoplasm</location>
    </subcellularLocation>
</comment>
<keyword evidence="1 5" id="KW-0963">Cytoplasm</keyword>
<accession>A0A560F106</accession>
<feature type="active site" evidence="5 6">
    <location>
        <position position="207"/>
    </location>
</feature>
<dbReference type="Pfam" id="PF01339">
    <property type="entry name" value="CheB_methylest"/>
    <property type="match status" value="1"/>
</dbReference>
<dbReference type="NCBIfam" id="NF009206">
    <property type="entry name" value="PRK12555.1"/>
    <property type="match status" value="1"/>
</dbReference>
<dbReference type="Gene3D" id="3.40.50.180">
    <property type="entry name" value="Methylesterase CheB, C-terminal domain"/>
    <property type="match status" value="1"/>
</dbReference>
<dbReference type="CDD" id="cd16432">
    <property type="entry name" value="CheB_Rec"/>
    <property type="match status" value="1"/>
</dbReference>
<feature type="active site" evidence="5 6">
    <location>
        <position position="303"/>
    </location>
</feature>
<dbReference type="SUPFAM" id="SSF52738">
    <property type="entry name" value="Methylesterase CheB, C-terminal domain"/>
    <property type="match status" value="1"/>
</dbReference>
<comment type="PTM">
    <text evidence="5">Phosphorylated by CheA. Phosphorylation of the N-terminal regulatory domain activates the methylesterase activity.</text>
</comment>
<dbReference type="SMART" id="SM00448">
    <property type="entry name" value="REC"/>
    <property type="match status" value="1"/>
</dbReference>
<comment type="catalytic activity">
    <reaction evidence="5">
        <text>L-glutaminyl-[protein] + H2O = L-glutamyl-[protein] + NH4(+)</text>
        <dbReference type="Rhea" id="RHEA:16441"/>
        <dbReference type="Rhea" id="RHEA-COMP:10207"/>
        <dbReference type="Rhea" id="RHEA-COMP:10208"/>
        <dbReference type="ChEBI" id="CHEBI:15377"/>
        <dbReference type="ChEBI" id="CHEBI:28938"/>
        <dbReference type="ChEBI" id="CHEBI:29973"/>
        <dbReference type="ChEBI" id="CHEBI:30011"/>
        <dbReference type="EC" id="3.5.1.44"/>
    </reaction>
</comment>
<dbReference type="PROSITE" id="PS50110">
    <property type="entry name" value="RESPONSE_REGULATORY"/>
    <property type="match status" value="1"/>
</dbReference>
<sequence>MLRKIRVLVIDDSASVRQVMTDILQSDPEIDVMATASDPFVAARRIQQEVPDVITLDVEMPRMDGITFLRRLMSQRPVPVVICSSLAEAGSETASQAWDAGAVDIILKPRVGTAEFLQDAKIRICDVVKAAARARLKHVPVAPRVREPERKLTADVVLPPPLVRHHAMARTTETVICIGASTGGTESLRVVLERLPAASPGIVVVQHMPEKFTEAFARRLNGLCEMEVKEAEDGDTVMRGRVLIAPGNRHMLLQRSGARYYVSVKDGPLVSRHRPSVDVLFRSAATHVGPNAVGILMTGMGDDGARGLLEMKGAGAQTIAQDEATSVVFGMPREAIALGAADKILPLDQLAMEIIRVGNR</sequence>
<dbReference type="InterPro" id="IPR035909">
    <property type="entry name" value="CheB_C"/>
</dbReference>
<dbReference type="InterPro" id="IPR000673">
    <property type="entry name" value="Sig_transdc_resp-reg_Me-estase"/>
</dbReference>
<feature type="domain" description="Response regulatory" evidence="8">
    <location>
        <begin position="6"/>
        <end position="123"/>
    </location>
</feature>
<name>A0A560F106_9PROT</name>
<protein>
    <recommendedName>
        <fullName evidence="5">Protein-glutamate methylesterase/protein-glutamine glutaminase</fullName>
        <ecNumber evidence="5">3.1.1.61</ecNumber>
        <ecNumber evidence="5">3.5.1.44</ecNumber>
    </recommendedName>
</protein>
<dbReference type="InterPro" id="IPR008248">
    <property type="entry name" value="CheB-like"/>
</dbReference>
<comment type="catalytic activity">
    <reaction evidence="4 5">
        <text>[protein]-L-glutamate 5-O-methyl ester + H2O = L-glutamyl-[protein] + methanol + H(+)</text>
        <dbReference type="Rhea" id="RHEA:23236"/>
        <dbReference type="Rhea" id="RHEA-COMP:10208"/>
        <dbReference type="Rhea" id="RHEA-COMP:10311"/>
        <dbReference type="ChEBI" id="CHEBI:15377"/>
        <dbReference type="ChEBI" id="CHEBI:15378"/>
        <dbReference type="ChEBI" id="CHEBI:17790"/>
        <dbReference type="ChEBI" id="CHEBI:29973"/>
        <dbReference type="ChEBI" id="CHEBI:82795"/>
        <dbReference type="EC" id="3.1.1.61"/>
    </reaction>
</comment>
<dbReference type="InterPro" id="IPR011006">
    <property type="entry name" value="CheY-like_superfamily"/>
</dbReference>
<dbReference type="AlphaFoldDB" id="A0A560F106"/>
<feature type="domain" description="CheB-type methylesterase" evidence="9">
    <location>
        <begin position="169"/>
        <end position="360"/>
    </location>
</feature>
<dbReference type="PROSITE" id="PS50122">
    <property type="entry name" value="CHEB"/>
    <property type="match status" value="1"/>
</dbReference>
<dbReference type="NCBIfam" id="NF001965">
    <property type="entry name" value="PRK00742.1"/>
    <property type="match status" value="1"/>
</dbReference>
<dbReference type="GO" id="GO:0000156">
    <property type="term" value="F:phosphorelay response regulator activity"/>
    <property type="evidence" value="ECO:0007669"/>
    <property type="project" value="InterPro"/>
</dbReference>
<evidence type="ECO:0000256" key="5">
    <source>
        <dbReference type="HAMAP-Rule" id="MF_00099"/>
    </source>
</evidence>
<feature type="modified residue" description="4-aspartylphosphate" evidence="5 7">
    <location>
        <position position="57"/>
    </location>
</feature>
<proteinExistence type="inferred from homology"/>
<feature type="active site" evidence="5 6">
    <location>
        <position position="181"/>
    </location>
</feature>
<reference evidence="10 11" key="1">
    <citation type="submission" date="2019-06" db="EMBL/GenBank/DDBJ databases">
        <title>Genomic Encyclopedia of Type Strains, Phase IV (KMG-V): Genome sequencing to study the core and pangenomes of soil and plant-associated prokaryotes.</title>
        <authorList>
            <person name="Whitman W."/>
        </authorList>
    </citation>
    <scope>NUCLEOTIDE SEQUENCE [LARGE SCALE GENOMIC DNA]</scope>
    <source>
        <strain evidence="10 11">BR 11880</strain>
    </source>
</reference>
<dbReference type="EMBL" id="VITN01000015">
    <property type="protein sequence ID" value="TWB15277.1"/>
    <property type="molecule type" value="Genomic_DNA"/>
</dbReference>
<dbReference type="PANTHER" id="PTHR42872">
    <property type="entry name" value="PROTEIN-GLUTAMATE METHYLESTERASE/PROTEIN-GLUTAMINE GLUTAMINASE"/>
    <property type="match status" value="1"/>
</dbReference>
<dbReference type="OrthoDB" id="9793421at2"/>
<evidence type="ECO:0000256" key="1">
    <source>
        <dbReference type="ARBA" id="ARBA00022490"/>
    </source>
</evidence>
<dbReference type="EC" id="3.1.1.61" evidence="5"/>
<dbReference type="HAMAP" id="MF_00099">
    <property type="entry name" value="CheB_chemtxs"/>
    <property type="match status" value="1"/>
</dbReference>
<dbReference type="Proteomes" id="UP000319859">
    <property type="component" value="Unassembled WGS sequence"/>
</dbReference>
<dbReference type="PANTHER" id="PTHR42872:SF6">
    <property type="entry name" value="PROTEIN-GLUTAMATE METHYLESTERASE_PROTEIN-GLUTAMINE GLUTAMINASE"/>
    <property type="match status" value="1"/>
</dbReference>
<evidence type="ECO:0000259" key="9">
    <source>
        <dbReference type="PROSITE" id="PS50122"/>
    </source>
</evidence>
<evidence type="ECO:0000313" key="11">
    <source>
        <dbReference type="Proteomes" id="UP000319859"/>
    </source>
</evidence>
<comment type="similarity">
    <text evidence="5">Belongs to the CheB family.</text>
</comment>
<organism evidence="10 11">
    <name type="scientific">Nitrospirillum amazonense</name>
    <dbReference type="NCBI Taxonomy" id="28077"/>
    <lineage>
        <taxon>Bacteria</taxon>
        <taxon>Pseudomonadati</taxon>
        <taxon>Pseudomonadota</taxon>
        <taxon>Alphaproteobacteria</taxon>
        <taxon>Rhodospirillales</taxon>
        <taxon>Azospirillaceae</taxon>
        <taxon>Nitrospirillum</taxon>
    </lineage>
</organism>
<evidence type="ECO:0000256" key="2">
    <source>
        <dbReference type="ARBA" id="ARBA00022500"/>
    </source>
</evidence>
<comment type="caution">
    <text evidence="10">The sequence shown here is derived from an EMBL/GenBank/DDBJ whole genome shotgun (WGS) entry which is preliminary data.</text>
</comment>
<evidence type="ECO:0000313" key="10">
    <source>
        <dbReference type="EMBL" id="TWB15277.1"/>
    </source>
</evidence>
<evidence type="ECO:0000256" key="4">
    <source>
        <dbReference type="ARBA" id="ARBA00048267"/>
    </source>
</evidence>
<dbReference type="GO" id="GO:0008984">
    <property type="term" value="F:protein-glutamate methylesterase activity"/>
    <property type="evidence" value="ECO:0007669"/>
    <property type="project" value="UniProtKB-UniRule"/>
</dbReference>
<dbReference type="SUPFAM" id="SSF52172">
    <property type="entry name" value="CheY-like"/>
    <property type="match status" value="1"/>
</dbReference>
<dbReference type="GO" id="GO:0005737">
    <property type="term" value="C:cytoplasm"/>
    <property type="evidence" value="ECO:0007669"/>
    <property type="project" value="UniProtKB-SubCell"/>
</dbReference>
<dbReference type="InterPro" id="IPR001789">
    <property type="entry name" value="Sig_transdc_resp-reg_receiver"/>
</dbReference>
<gene>
    <name evidence="5" type="primary">cheB</name>
    <name evidence="10" type="ORF">FBZ89_11556</name>
</gene>
<dbReference type="GO" id="GO:0006935">
    <property type="term" value="P:chemotaxis"/>
    <property type="evidence" value="ECO:0007669"/>
    <property type="project" value="UniProtKB-UniRule"/>
</dbReference>
<keyword evidence="2 5" id="KW-0145">Chemotaxis</keyword>
<dbReference type="GO" id="GO:0050568">
    <property type="term" value="F:protein-glutamine glutaminase activity"/>
    <property type="evidence" value="ECO:0007669"/>
    <property type="project" value="UniProtKB-UniRule"/>
</dbReference>
<evidence type="ECO:0000256" key="6">
    <source>
        <dbReference type="PROSITE-ProRule" id="PRU00050"/>
    </source>
</evidence>
<evidence type="ECO:0000256" key="7">
    <source>
        <dbReference type="PROSITE-ProRule" id="PRU00169"/>
    </source>
</evidence>
<dbReference type="CDD" id="cd17541">
    <property type="entry name" value="REC_CheB-like"/>
    <property type="match status" value="1"/>
</dbReference>